<dbReference type="Gene3D" id="3.30.70.100">
    <property type="match status" value="1"/>
</dbReference>
<dbReference type="Proteomes" id="UP000758168">
    <property type="component" value="Unassembled WGS sequence"/>
</dbReference>
<dbReference type="InterPro" id="IPR007024">
    <property type="entry name" value="BLUF_domain"/>
</dbReference>
<dbReference type="PROSITE" id="PS50925">
    <property type="entry name" value="BLUF"/>
    <property type="match status" value="1"/>
</dbReference>
<evidence type="ECO:0000259" key="1">
    <source>
        <dbReference type="PROSITE" id="PS50925"/>
    </source>
</evidence>
<protein>
    <recommendedName>
        <fullName evidence="1">BLUF domain-containing protein</fullName>
    </recommendedName>
</protein>
<feature type="domain" description="BLUF" evidence="1">
    <location>
        <begin position="2"/>
        <end position="93"/>
    </location>
</feature>
<comment type="caution">
    <text evidence="2">The sequence shown here is derived from an EMBL/GenBank/DDBJ whole genome shotgun (WGS) entry which is preliminary data.</text>
</comment>
<dbReference type="Pfam" id="PF04940">
    <property type="entry name" value="BLUF"/>
    <property type="match status" value="1"/>
</dbReference>
<name>A0ABS4Z2B7_9ACTN</name>
<organism evidence="2 3">
    <name type="scientific">Microlunatus capsulatus</name>
    <dbReference type="NCBI Taxonomy" id="99117"/>
    <lineage>
        <taxon>Bacteria</taxon>
        <taxon>Bacillati</taxon>
        <taxon>Actinomycetota</taxon>
        <taxon>Actinomycetes</taxon>
        <taxon>Propionibacteriales</taxon>
        <taxon>Propionibacteriaceae</taxon>
        <taxon>Microlunatus</taxon>
    </lineage>
</organism>
<keyword evidence="3" id="KW-1185">Reference proteome</keyword>
<reference evidence="2 3" key="1">
    <citation type="submission" date="2021-03" db="EMBL/GenBank/DDBJ databases">
        <title>Sequencing the genomes of 1000 actinobacteria strains.</title>
        <authorList>
            <person name="Klenk H.-P."/>
        </authorList>
    </citation>
    <scope>NUCLEOTIDE SEQUENCE [LARGE SCALE GENOMIC DNA]</scope>
    <source>
        <strain evidence="2 3">DSM 12936</strain>
    </source>
</reference>
<evidence type="ECO:0000313" key="2">
    <source>
        <dbReference type="EMBL" id="MBP2415109.1"/>
    </source>
</evidence>
<dbReference type="SUPFAM" id="SSF54975">
    <property type="entry name" value="Acylphosphatase/BLUF domain-like"/>
    <property type="match status" value="1"/>
</dbReference>
<evidence type="ECO:0000313" key="3">
    <source>
        <dbReference type="Proteomes" id="UP000758168"/>
    </source>
</evidence>
<gene>
    <name evidence="2" type="ORF">JOF54_000031</name>
</gene>
<sequence length="204" mass="22703">MVFTLVYLSTMRWGLSDPELAALLDQCRRRNAELDVTGVLVVRDGDVMQLLEGEESVVRRLYGRILRDPRHHGLLTIWTDTTEHRRFPGWSMGLEDVSTTPVLPADRADGPVHSQLQLVESVGTAEQRDYVRRRNAALRGALVAGEHLIRALSVILHGHDPATSAPPDGSTRLHCRACRRTGEDARFPCDVAVSVLEDLEQALP</sequence>
<dbReference type="EMBL" id="JAGIOB010000001">
    <property type="protein sequence ID" value="MBP2415109.1"/>
    <property type="molecule type" value="Genomic_DNA"/>
</dbReference>
<accession>A0ABS4Z2B7</accession>
<dbReference type="SMART" id="SM01034">
    <property type="entry name" value="BLUF"/>
    <property type="match status" value="1"/>
</dbReference>
<proteinExistence type="predicted"/>
<dbReference type="InterPro" id="IPR036046">
    <property type="entry name" value="Acylphosphatase-like_dom_sf"/>
</dbReference>
<dbReference type="RefSeq" id="WP_210051846.1">
    <property type="nucleotide sequence ID" value="NZ_BAAAMH010000016.1"/>
</dbReference>